<evidence type="ECO:0000256" key="1">
    <source>
        <dbReference type="SAM" id="MobiDB-lite"/>
    </source>
</evidence>
<sequence length="85" mass="8632">MKNFVSVIILGLSAISVDAAAGRQYAGLNAYLGFAGGNDCPKATDKCCIGSGEERDSCLVGKSDSCKSPKVCKSQPGKGKQGICG</sequence>
<gene>
    <name evidence="3" type="ORF">RCO7_09294</name>
</gene>
<reference evidence="4" key="1">
    <citation type="submission" date="2016-03" db="EMBL/GenBank/DDBJ databases">
        <authorList>
            <person name="Ploux O."/>
        </authorList>
    </citation>
    <scope>NUCLEOTIDE SEQUENCE [LARGE SCALE GENOMIC DNA]</scope>
    <source>
        <strain evidence="4">UK7</strain>
    </source>
</reference>
<feature type="region of interest" description="Disordered" evidence="1">
    <location>
        <begin position="54"/>
        <end position="85"/>
    </location>
</feature>
<keyword evidence="4" id="KW-1185">Reference proteome</keyword>
<comment type="caution">
    <text evidence="3">The sequence shown here is derived from an EMBL/GenBank/DDBJ whole genome shotgun (WGS) entry which is preliminary data.</text>
</comment>
<feature type="chain" id="PRO_5009447419" evidence="2">
    <location>
        <begin position="20"/>
        <end position="85"/>
    </location>
</feature>
<evidence type="ECO:0000256" key="2">
    <source>
        <dbReference type="SAM" id="SignalP"/>
    </source>
</evidence>
<name>A0A1E1LR12_9HELO</name>
<keyword evidence="2" id="KW-0732">Signal</keyword>
<dbReference type="InParanoid" id="A0A1E1LR12"/>
<protein>
    <submittedName>
        <fullName evidence="3">Uncharacterized protein</fullName>
    </submittedName>
</protein>
<dbReference type="EMBL" id="FJUW01000078">
    <property type="protein sequence ID" value="CZT12916.1"/>
    <property type="molecule type" value="Genomic_DNA"/>
</dbReference>
<proteinExistence type="predicted"/>
<dbReference type="Proteomes" id="UP000178129">
    <property type="component" value="Unassembled WGS sequence"/>
</dbReference>
<evidence type="ECO:0000313" key="3">
    <source>
        <dbReference type="EMBL" id="CZT12916.1"/>
    </source>
</evidence>
<organism evidence="3 4">
    <name type="scientific">Rhynchosporium graminicola</name>
    <dbReference type="NCBI Taxonomy" id="2792576"/>
    <lineage>
        <taxon>Eukaryota</taxon>
        <taxon>Fungi</taxon>
        <taxon>Dikarya</taxon>
        <taxon>Ascomycota</taxon>
        <taxon>Pezizomycotina</taxon>
        <taxon>Leotiomycetes</taxon>
        <taxon>Helotiales</taxon>
        <taxon>Ploettnerulaceae</taxon>
        <taxon>Rhynchosporium</taxon>
    </lineage>
</organism>
<feature type="signal peptide" evidence="2">
    <location>
        <begin position="1"/>
        <end position="19"/>
    </location>
</feature>
<evidence type="ECO:0000313" key="4">
    <source>
        <dbReference type="Proteomes" id="UP000178129"/>
    </source>
</evidence>
<dbReference type="AlphaFoldDB" id="A0A1E1LR12"/>
<accession>A0A1E1LR12</accession>